<dbReference type="RefSeq" id="XP_004360972.1">
    <property type="nucleotide sequence ID" value="XM_004360915.1"/>
</dbReference>
<dbReference type="GeneID" id="14875391"/>
<gene>
    <name evidence="1" type="ORF">DFA_05251</name>
</gene>
<dbReference type="Proteomes" id="UP000007797">
    <property type="component" value="Unassembled WGS sequence"/>
</dbReference>
<protein>
    <submittedName>
        <fullName evidence="1">Uncharacterized protein</fullName>
    </submittedName>
</protein>
<evidence type="ECO:0000313" key="1">
    <source>
        <dbReference type="EMBL" id="EGG23121.1"/>
    </source>
</evidence>
<reference evidence="2" key="1">
    <citation type="journal article" date="2011" name="Genome Res.">
        <title>Phylogeny-wide analysis of social amoeba genomes highlights ancient origins for complex intercellular communication.</title>
        <authorList>
            <person name="Heidel A.J."/>
            <person name="Lawal H.M."/>
            <person name="Felder M."/>
            <person name="Schilde C."/>
            <person name="Helps N.R."/>
            <person name="Tunggal B."/>
            <person name="Rivero F."/>
            <person name="John U."/>
            <person name="Schleicher M."/>
            <person name="Eichinger L."/>
            <person name="Platzer M."/>
            <person name="Noegel A.A."/>
            <person name="Schaap P."/>
            <person name="Gloeckner G."/>
        </authorList>
    </citation>
    <scope>NUCLEOTIDE SEQUENCE [LARGE SCALE GENOMIC DNA]</scope>
    <source>
        <strain evidence="2">SH3</strain>
    </source>
</reference>
<name>F4PNR8_CACFS</name>
<evidence type="ECO:0000313" key="2">
    <source>
        <dbReference type="Proteomes" id="UP000007797"/>
    </source>
</evidence>
<keyword evidence="2" id="KW-1185">Reference proteome</keyword>
<accession>F4PNR8</accession>
<sequence>MWPSTINIESIPISTSSTTSNLKSNIYIYLNLQTKLKMSIFKTLQSIGNNKFSSGSNSFSNDHYSNNYTLNYQPAQSQMQVAIVLGPGALKRFARRH</sequence>
<proteinExistence type="predicted"/>
<organism evidence="1 2">
    <name type="scientific">Cavenderia fasciculata</name>
    <name type="common">Slime mold</name>
    <name type="synonym">Dictyostelium fasciculatum</name>
    <dbReference type="NCBI Taxonomy" id="261658"/>
    <lineage>
        <taxon>Eukaryota</taxon>
        <taxon>Amoebozoa</taxon>
        <taxon>Evosea</taxon>
        <taxon>Eumycetozoa</taxon>
        <taxon>Dictyostelia</taxon>
        <taxon>Acytosteliales</taxon>
        <taxon>Cavenderiaceae</taxon>
        <taxon>Cavenderia</taxon>
    </lineage>
</organism>
<dbReference type="KEGG" id="dfa:DFA_05251"/>
<dbReference type="AlphaFoldDB" id="F4PNR8"/>
<dbReference type="EMBL" id="GL883008">
    <property type="protein sequence ID" value="EGG23121.1"/>
    <property type="molecule type" value="Genomic_DNA"/>
</dbReference>